<gene>
    <name evidence="3" type="ORF">JQS43_12950</name>
</gene>
<dbReference type="KEGG" id="nhy:JQS43_12950"/>
<dbReference type="Pfam" id="PF12450">
    <property type="entry name" value="vWF_A"/>
    <property type="match status" value="1"/>
</dbReference>
<feature type="domain" description="VWFA" evidence="2">
    <location>
        <begin position="153"/>
        <end position="329"/>
    </location>
</feature>
<protein>
    <submittedName>
        <fullName evidence="3">von Willebrand factor type A domain-containing protein</fullName>
    </submittedName>
</protein>
<dbReference type="InterPro" id="IPR051266">
    <property type="entry name" value="CLCR"/>
</dbReference>
<evidence type="ECO:0000313" key="3">
    <source>
        <dbReference type="EMBL" id="QSB12619.1"/>
    </source>
</evidence>
<feature type="signal peptide" evidence="1">
    <location>
        <begin position="1"/>
        <end position="25"/>
    </location>
</feature>
<feature type="chain" id="PRO_5034279652" evidence="1">
    <location>
        <begin position="26"/>
        <end position="497"/>
    </location>
</feature>
<dbReference type="AlphaFoldDB" id="A0A895YBB6"/>
<evidence type="ECO:0000256" key="1">
    <source>
        <dbReference type="SAM" id="SignalP"/>
    </source>
</evidence>
<dbReference type="RefSeq" id="WP_239674658.1">
    <property type="nucleotide sequence ID" value="NZ_CP070499.1"/>
</dbReference>
<dbReference type="Pfam" id="PF12034">
    <property type="entry name" value="YfbK_C"/>
    <property type="match status" value="1"/>
</dbReference>
<dbReference type="PANTHER" id="PTHR10579">
    <property type="entry name" value="CALCIUM-ACTIVATED CHLORIDE CHANNEL REGULATOR"/>
    <property type="match status" value="1"/>
</dbReference>
<evidence type="ECO:0000313" key="4">
    <source>
        <dbReference type="Proteomes" id="UP000662857"/>
    </source>
</evidence>
<keyword evidence="1" id="KW-0732">Signal</keyword>
<accession>A0A895YBB6</accession>
<dbReference type="Pfam" id="PF00092">
    <property type="entry name" value="VWA"/>
    <property type="match status" value="1"/>
</dbReference>
<dbReference type="PROSITE" id="PS51257">
    <property type="entry name" value="PROKAR_LIPOPROTEIN"/>
    <property type="match status" value="1"/>
</dbReference>
<organism evidence="3 4">
    <name type="scientific">Natronosporangium hydrolyticum</name>
    <dbReference type="NCBI Taxonomy" id="2811111"/>
    <lineage>
        <taxon>Bacteria</taxon>
        <taxon>Bacillati</taxon>
        <taxon>Actinomycetota</taxon>
        <taxon>Actinomycetes</taxon>
        <taxon>Micromonosporales</taxon>
        <taxon>Micromonosporaceae</taxon>
        <taxon>Natronosporangium</taxon>
    </lineage>
</organism>
<name>A0A895YBB6_9ACTN</name>
<dbReference type="Proteomes" id="UP000662857">
    <property type="component" value="Chromosome"/>
</dbReference>
<dbReference type="PANTHER" id="PTHR10579:SF43">
    <property type="entry name" value="ZINC FINGER (C3HC4-TYPE RING FINGER) FAMILY PROTEIN"/>
    <property type="match status" value="1"/>
</dbReference>
<dbReference type="InterPro" id="IPR002035">
    <property type="entry name" value="VWF_A"/>
</dbReference>
<dbReference type="InterPro" id="IPR036465">
    <property type="entry name" value="vWFA_dom_sf"/>
</dbReference>
<evidence type="ECO:0000259" key="2">
    <source>
        <dbReference type="PROSITE" id="PS50234"/>
    </source>
</evidence>
<keyword evidence="4" id="KW-1185">Reference proteome</keyword>
<dbReference type="SUPFAM" id="SSF53300">
    <property type="entry name" value="vWA-like"/>
    <property type="match status" value="1"/>
</dbReference>
<dbReference type="InterPro" id="IPR021908">
    <property type="entry name" value="YfbK_C"/>
</dbReference>
<dbReference type="PROSITE" id="PS50234">
    <property type="entry name" value="VWFA"/>
    <property type="match status" value="1"/>
</dbReference>
<dbReference type="InterPro" id="IPR022156">
    <property type="entry name" value="Uncharacterised_YfbK_N"/>
</dbReference>
<dbReference type="SMART" id="SM00327">
    <property type="entry name" value="VWA"/>
    <property type="match status" value="1"/>
</dbReference>
<proteinExistence type="predicted"/>
<dbReference type="Gene3D" id="3.40.50.410">
    <property type="entry name" value="von Willebrand factor, type A domain"/>
    <property type="match status" value="1"/>
</dbReference>
<dbReference type="EMBL" id="CP070499">
    <property type="protein sequence ID" value="QSB12619.1"/>
    <property type="molecule type" value="Genomic_DNA"/>
</dbReference>
<sequence length="497" mass="52569">MTQRKGVRAAAALAAAALAVSGCGATDDESAVGAPAPHPEAFDGAGPVFEHYGVNPEVDTVDDNQSTFAVDVDTGSYTVTRGYLDSGLLPDPDSVRTEEFVNYFDQEYAAPESGLGIHLDGTTAPFRGGSDQRLIRVGLQAPVVDDEDRRPVNLTVIVDVSGSMQGHNLEMVQAGLSRLLDNLGPDDAVAIVTFSSDADLLLEMTPMTQQTPIRDAVAALTPQGMTNLEAGLRLGYEHAEANLRSDGTNRVVLLSDGEANEGQTDPQQLAEQIAQAAGDTTLVVIGVGRQTYNEVVLEQFANQGNGFYAYLDTVREAERLFGHDLTGTLQVMARDARVQVSFDPAAVSRFRLLGFENRQLDHDQFDDDTVDGGEVGAGHNVTALYEVTVPEGGLASDAELATVAVRWLDPDSGEPAEATATITAGDLTDSYAEAPPRLRQSILVAAFAEVLRGAPWGEAVSLAQLADNAAVLTRDLPGDDKVEEFAELVQTAADLAG</sequence>
<reference evidence="3" key="1">
    <citation type="submission" date="2021-02" db="EMBL/GenBank/DDBJ databases">
        <title>Natrosporangium hydrolyticum gen. nov., sp. nov, a haloalkaliphilic actinobacterium from a soda solonchak soil.</title>
        <authorList>
            <person name="Sorokin D.Y."/>
            <person name="Khijniak T.V."/>
            <person name="Zakharycheva A.P."/>
            <person name="Boueva O.V."/>
            <person name="Ariskina E.V."/>
            <person name="Hahnke R.L."/>
            <person name="Bunk B."/>
            <person name="Sproer C."/>
            <person name="Schumann P."/>
            <person name="Evtushenko L.I."/>
            <person name="Kublanov I.V."/>
        </authorList>
    </citation>
    <scope>NUCLEOTIDE SEQUENCE</scope>
    <source>
        <strain evidence="3">DSM 106523</strain>
    </source>
</reference>